<dbReference type="InParanoid" id="A0A140LAB8"/>
<accession>A0A140LAB8</accession>
<reference evidence="1 2" key="1">
    <citation type="submission" date="2015-12" db="EMBL/GenBank/DDBJ databases">
        <title>Draft genome sequnece of Fervidicola ferrireducens strain Y170.</title>
        <authorList>
            <person name="Patel B.K."/>
        </authorList>
    </citation>
    <scope>NUCLEOTIDE SEQUENCE [LARGE SCALE GENOMIC DNA]</scope>
    <source>
        <strain evidence="1 2">Y170</strain>
    </source>
</reference>
<evidence type="ECO:0000313" key="1">
    <source>
        <dbReference type="EMBL" id="KXG77493.1"/>
    </source>
</evidence>
<dbReference type="OrthoDB" id="9807975at2"/>
<keyword evidence="2" id="KW-1185">Reference proteome</keyword>
<dbReference type="AlphaFoldDB" id="A0A140LAB8"/>
<dbReference type="RefSeq" id="WP_066352991.1">
    <property type="nucleotide sequence ID" value="NZ_LOED01000010.1"/>
</dbReference>
<dbReference type="EMBL" id="LOED01000010">
    <property type="protein sequence ID" value="KXG77493.1"/>
    <property type="molecule type" value="Genomic_DNA"/>
</dbReference>
<evidence type="ECO:0000313" key="2">
    <source>
        <dbReference type="Proteomes" id="UP000070427"/>
    </source>
</evidence>
<dbReference type="STRING" id="520764.AN618_10450"/>
<sequence>MFEITVCVGSSCHLKGAYEVIKEFERILSVYGLEDKVRLKAGFCLGRCGEGVTVKLGENYYSSISPKDVANLVEEIKNNILKDDVICK</sequence>
<dbReference type="Proteomes" id="UP000070427">
    <property type="component" value="Unassembled WGS sequence"/>
</dbReference>
<dbReference type="InterPro" id="IPR036249">
    <property type="entry name" value="Thioredoxin-like_sf"/>
</dbReference>
<dbReference type="SUPFAM" id="SSF52833">
    <property type="entry name" value="Thioredoxin-like"/>
    <property type="match status" value="1"/>
</dbReference>
<dbReference type="Pfam" id="PF01257">
    <property type="entry name" value="2Fe-2S_thioredx"/>
    <property type="match status" value="1"/>
</dbReference>
<gene>
    <name evidence="1" type="ORF">AN618_10450</name>
</gene>
<comment type="caution">
    <text evidence="1">The sequence shown here is derived from an EMBL/GenBank/DDBJ whole genome shotgun (WGS) entry which is preliminary data.</text>
</comment>
<protein>
    <submittedName>
        <fullName evidence="1">Uncharacterized protein</fullName>
    </submittedName>
</protein>
<proteinExistence type="predicted"/>
<dbReference type="Gene3D" id="3.40.30.10">
    <property type="entry name" value="Glutaredoxin"/>
    <property type="match status" value="1"/>
</dbReference>
<dbReference type="CDD" id="cd02980">
    <property type="entry name" value="TRX_Fd_family"/>
    <property type="match status" value="1"/>
</dbReference>
<organism evidence="1 2">
    <name type="scientific">Fervidicola ferrireducens</name>
    <dbReference type="NCBI Taxonomy" id="520764"/>
    <lineage>
        <taxon>Bacteria</taxon>
        <taxon>Bacillati</taxon>
        <taxon>Bacillota</taxon>
        <taxon>Clostridia</taxon>
        <taxon>Thermosediminibacterales</taxon>
        <taxon>Thermosediminibacteraceae</taxon>
        <taxon>Fervidicola</taxon>
    </lineage>
</organism>
<name>A0A140LAB8_9FIRM</name>